<organism evidence="1 2">
    <name type="scientific">Catharanthus roseus</name>
    <name type="common">Madagascar periwinkle</name>
    <name type="synonym">Vinca rosea</name>
    <dbReference type="NCBI Taxonomy" id="4058"/>
    <lineage>
        <taxon>Eukaryota</taxon>
        <taxon>Viridiplantae</taxon>
        <taxon>Streptophyta</taxon>
        <taxon>Embryophyta</taxon>
        <taxon>Tracheophyta</taxon>
        <taxon>Spermatophyta</taxon>
        <taxon>Magnoliopsida</taxon>
        <taxon>eudicotyledons</taxon>
        <taxon>Gunneridae</taxon>
        <taxon>Pentapetalae</taxon>
        <taxon>asterids</taxon>
        <taxon>lamiids</taxon>
        <taxon>Gentianales</taxon>
        <taxon>Apocynaceae</taxon>
        <taxon>Rauvolfioideae</taxon>
        <taxon>Vinceae</taxon>
        <taxon>Catharanthinae</taxon>
        <taxon>Catharanthus</taxon>
    </lineage>
</organism>
<sequence length="440" mass="50170">MRRTSRGQKVAKTIRAVVESMLECHFGEDIDMDALFVKYGELLPSWRTEEVGSPEGEGMYLRIEVGLFLFGNCFKTNLFGETHVFVSSTESAKKVLSNESGKFTKKYIRSIGELVGTQSLLCASHQHHKMLRSHLNPLLSTSSLSNFVIQFDELIVESLSEWKHRDCIILLDEALKITLKAICKMLMSQPSEDQELEILQNDVSHVCKAMLSFPLNLPWTRFYKGLQARKRIMKMLQKIINDRRGSDIHDDHGDFLQHLLMNGNGGFLTDEQLKDNILTMIIAGQDTTASAITWMAKYLDDNIEVQNLLREEQLSVSKRLTASNLSLEDLSNMPYAAKVVKESLRMASIVPWLPRLPLEDCELQGYKIKKGWSVNIDVKSVHFDPELYSDPYKFNPSRFDDEPKPYSFLAFGSGGRTCLGLNLARAMMLVFLHRLVTTYR</sequence>
<dbReference type="Proteomes" id="UP001060085">
    <property type="component" value="Linkage Group LG06"/>
</dbReference>
<keyword evidence="2" id="KW-1185">Reference proteome</keyword>
<accession>A0ACC0A7U9</accession>
<evidence type="ECO:0000313" key="1">
    <source>
        <dbReference type="EMBL" id="KAI5656088.1"/>
    </source>
</evidence>
<comment type="caution">
    <text evidence="1">The sequence shown here is derived from an EMBL/GenBank/DDBJ whole genome shotgun (WGS) entry which is preliminary data.</text>
</comment>
<reference evidence="2" key="1">
    <citation type="journal article" date="2023" name="Nat. Plants">
        <title>Single-cell RNA sequencing provides a high-resolution roadmap for understanding the multicellular compartmentation of specialized metabolism.</title>
        <authorList>
            <person name="Sun S."/>
            <person name="Shen X."/>
            <person name="Li Y."/>
            <person name="Li Y."/>
            <person name="Wang S."/>
            <person name="Li R."/>
            <person name="Zhang H."/>
            <person name="Shen G."/>
            <person name="Guo B."/>
            <person name="Wei J."/>
            <person name="Xu J."/>
            <person name="St-Pierre B."/>
            <person name="Chen S."/>
            <person name="Sun C."/>
        </authorList>
    </citation>
    <scope>NUCLEOTIDE SEQUENCE [LARGE SCALE GENOMIC DNA]</scope>
</reference>
<protein>
    <submittedName>
        <fullName evidence="1">Uncharacterized protein</fullName>
    </submittedName>
</protein>
<dbReference type="EMBL" id="CM044706">
    <property type="protein sequence ID" value="KAI5656088.1"/>
    <property type="molecule type" value="Genomic_DNA"/>
</dbReference>
<evidence type="ECO:0000313" key="2">
    <source>
        <dbReference type="Proteomes" id="UP001060085"/>
    </source>
</evidence>
<name>A0ACC0A7U9_CATRO</name>
<gene>
    <name evidence="1" type="ORF">M9H77_24881</name>
</gene>
<proteinExistence type="predicted"/>